<keyword evidence="14" id="KW-1185">Reference proteome</keyword>
<evidence type="ECO:0000256" key="3">
    <source>
        <dbReference type="ARBA" id="ARBA00022723"/>
    </source>
</evidence>
<organism evidence="13 14">
    <name type="scientific">Hyaloscypha hepaticicola</name>
    <dbReference type="NCBI Taxonomy" id="2082293"/>
    <lineage>
        <taxon>Eukaryota</taxon>
        <taxon>Fungi</taxon>
        <taxon>Dikarya</taxon>
        <taxon>Ascomycota</taxon>
        <taxon>Pezizomycotina</taxon>
        <taxon>Leotiomycetes</taxon>
        <taxon>Helotiales</taxon>
        <taxon>Hyaloscyphaceae</taxon>
        <taxon>Hyaloscypha</taxon>
    </lineage>
</organism>
<evidence type="ECO:0000256" key="1">
    <source>
        <dbReference type="ARBA" id="ARBA00001935"/>
    </source>
</evidence>
<dbReference type="Gene3D" id="2.70.98.20">
    <property type="entry name" value="Copper amine oxidase, catalytic domain"/>
    <property type="match status" value="1"/>
</dbReference>
<dbReference type="GO" id="GO:0005886">
    <property type="term" value="C:plasma membrane"/>
    <property type="evidence" value="ECO:0007669"/>
    <property type="project" value="TreeGrafter"/>
</dbReference>
<comment type="cofactor">
    <cofactor evidence="9">
        <name>Cu cation</name>
        <dbReference type="ChEBI" id="CHEBI:23378"/>
    </cofactor>
    <text evidence="9">Contains 1 topaquinone per subunit.</text>
</comment>
<feature type="modified residue" description="2',4',5'-topaquinone" evidence="8">
    <location>
        <position position="486"/>
    </location>
</feature>
<keyword evidence="6 9" id="KW-0186">Copper</keyword>
<dbReference type="STRING" id="1745343.A0A2J6PXF8"/>
<sequence length="788" mass="88713">MFSTAKKHWVLISASAAFVFLVITPTLPFIQQVNTSLASPKDHAETNFRAPKLNVWADLTATEAEEVVKFLFENTNLNLTPSSLATSHENQILLIEVLQPNKSDALNYLVGSYTAPDRWARVAIVQSATEEALIVNYKVGPLPVKKATEILALDFCYNSGRNYVPNPLAHQAELQVWALSMIMNISDITQALLGNEVDIFDPNGLTAGGRISFMEKHIMIMWMYFALSNPTGGTSTLLPQGLYAKIGRTTSFSRTISVKLIFLADASTRNSSNWKVLQWYYNNVLYDTADDLWKAINTPGFKKAPVNSDGRWTETVDFSHGHGDRSKPPPIMVQPTGARYHVDEEEKYVSWMGFEFYMRTSSDAGVALHDIKFNGDSVIYELGLQEALAHYAGDDPMQGGLEFMDTSFYMGRLMFELVPGYDCPAYATFLSTSYHFGENTVVNNNSICIFEHTADYPIQRHSSNTRVSVSRNTYLVVRFVSTVWNYDYTFDYIFYLDGTIEVKVRASGFIFAAFWTGNEVNEDEYGFRIHDALASSMHDHVLNFKADMDVAGTENTMVRLGVESITMEYPWDDDRIKPRNTMHLVHYPVEKETGLNWTRNSGEMFIVMNQNKTNEWGEKRGYRIQPGSGIGSPTHLTILNSTALGKSALWASQDLWVLKRKDTEPRSASSLNFLDPLDPLVDFSKFVDDEDIVQDDLVVYFNLGMHHVPHSGDIPNTLMHTSSSSVMFTPFNFHDRDPSRLTSQGVQLDIKPKGAKPRYFGETYQKGVNLEKTDLEPDLTQFGGSSGN</sequence>
<dbReference type="PRINTS" id="PR00766">
    <property type="entry name" value="CUDAOXIDASE"/>
</dbReference>
<keyword evidence="5 9" id="KW-0560">Oxidoreductase</keyword>
<evidence type="ECO:0000313" key="14">
    <source>
        <dbReference type="Proteomes" id="UP000235672"/>
    </source>
</evidence>
<evidence type="ECO:0000256" key="7">
    <source>
        <dbReference type="PIRSR" id="PIRSR600269-50"/>
    </source>
</evidence>
<dbReference type="AlphaFoldDB" id="A0A2J6PXF8"/>
<comment type="similarity">
    <text evidence="2 9">Belongs to the copper/topaquinone oxidase family.</text>
</comment>
<dbReference type="PANTHER" id="PTHR10638:SF20">
    <property type="entry name" value="AMINE OXIDASE"/>
    <property type="match status" value="1"/>
</dbReference>
<feature type="active site" description="Proton acceptor" evidence="7">
    <location>
        <position position="405"/>
    </location>
</feature>
<dbReference type="SUPFAM" id="SSF54416">
    <property type="entry name" value="Amine oxidase N-terminal region"/>
    <property type="match status" value="2"/>
</dbReference>
<evidence type="ECO:0000256" key="6">
    <source>
        <dbReference type="ARBA" id="ARBA00023008"/>
    </source>
</evidence>
<accession>A0A2J6PXF8</accession>
<evidence type="ECO:0000256" key="4">
    <source>
        <dbReference type="ARBA" id="ARBA00022772"/>
    </source>
</evidence>
<dbReference type="InterPro" id="IPR015328">
    <property type="entry name" value="DUF1965"/>
</dbReference>
<feature type="active site" description="Schiff-base intermediate with substrate; via topaquinone" evidence="7">
    <location>
        <position position="486"/>
    </location>
</feature>
<dbReference type="InterPro" id="IPR016182">
    <property type="entry name" value="Cu_amine_oxidase_N-reg"/>
</dbReference>
<feature type="domain" description="Copper amine oxidase N2-terminal" evidence="11">
    <location>
        <begin position="67"/>
        <end position="145"/>
    </location>
</feature>
<keyword evidence="4 7" id="KW-0801">TPQ</keyword>
<evidence type="ECO:0000256" key="5">
    <source>
        <dbReference type="ARBA" id="ARBA00023002"/>
    </source>
</evidence>
<evidence type="ECO:0000256" key="2">
    <source>
        <dbReference type="ARBA" id="ARBA00007983"/>
    </source>
</evidence>
<dbReference type="EC" id="1.4.3.-" evidence="9"/>
<evidence type="ECO:0000259" key="10">
    <source>
        <dbReference type="Pfam" id="PF01179"/>
    </source>
</evidence>
<protein>
    <recommendedName>
        <fullName evidence="9">Amine oxidase</fullName>
        <ecNumber evidence="9">1.4.3.-</ecNumber>
    </recommendedName>
</protein>
<dbReference type="GO" id="GO:0009308">
    <property type="term" value="P:amine metabolic process"/>
    <property type="evidence" value="ECO:0007669"/>
    <property type="project" value="UniProtKB-UniRule"/>
</dbReference>
<evidence type="ECO:0000259" key="11">
    <source>
        <dbReference type="Pfam" id="PF02727"/>
    </source>
</evidence>
<feature type="domain" description="Copper amine oxidase catalytic" evidence="10">
    <location>
        <begin position="331"/>
        <end position="739"/>
    </location>
</feature>
<comment type="PTM">
    <text evidence="8 9">Topaquinone (TPQ) is generated by copper-dependent autoxidation of a specific tyrosyl residue.</text>
</comment>
<dbReference type="Pfam" id="PF01179">
    <property type="entry name" value="Cu_amine_oxid"/>
    <property type="match status" value="1"/>
</dbReference>
<dbReference type="InterPro" id="IPR036460">
    <property type="entry name" value="Cu_amine_oxidase_C_sf"/>
</dbReference>
<dbReference type="SUPFAM" id="SSF49998">
    <property type="entry name" value="Amine oxidase catalytic domain"/>
    <property type="match status" value="1"/>
</dbReference>
<evidence type="ECO:0000259" key="12">
    <source>
        <dbReference type="Pfam" id="PF09248"/>
    </source>
</evidence>
<reference evidence="13 14" key="1">
    <citation type="submission" date="2016-05" db="EMBL/GenBank/DDBJ databases">
        <title>A degradative enzymes factory behind the ericoid mycorrhizal symbiosis.</title>
        <authorList>
            <consortium name="DOE Joint Genome Institute"/>
            <person name="Martino E."/>
            <person name="Morin E."/>
            <person name="Grelet G."/>
            <person name="Kuo A."/>
            <person name="Kohler A."/>
            <person name="Daghino S."/>
            <person name="Barry K."/>
            <person name="Choi C."/>
            <person name="Cichocki N."/>
            <person name="Clum A."/>
            <person name="Copeland A."/>
            <person name="Hainaut M."/>
            <person name="Haridas S."/>
            <person name="Labutti K."/>
            <person name="Lindquist E."/>
            <person name="Lipzen A."/>
            <person name="Khouja H.-R."/>
            <person name="Murat C."/>
            <person name="Ohm R."/>
            <person name="Olson A."/>
            <person name="Spatafora J."/>
            <person name="Veneault-Fourrey C."/>
            <person name="Henrissat B."/>
            <person name="Grigoriev I."/>
            <person name="Martin F."/>
            <person name="Perotto S."/>
        </authorList>
    </citation>
    <scope>NUCLEOTIDE SEQUENCE [LARGE SCALE GENOMIC DNA]</scope>
    <source>
        <strain evidence="13 14">UAMH 7357</strain>
    </source>
</reference>
<dbReference type="InterPro" id="IPR000269">
    <property type="entry name" value="Cu_amine_oxidase"/>
</dbReference>
<gene>
    <name evidence="13" type="ORF">NA56DRAFT_661255</name>
</gene>
<dbReference type="Gene3D" id="3.10.450.40">
    <property type="match status" value="2"/>
</dbReference>
<evidence type="ECO:0000256" key="9">
    <source>
        <dbReference type="RuleBase" id="RU000672"/>
    </source>
</evidence>
<dbReference type="PROSITE" id="PS01164">
    <property type="entry name" value="COPPER_AMINE_OXID_1"/>
    <property type="match status" value="1"/>
</dbReference>
<dbReference type="InterPro" id="IPR049948">
    <property type="entry name" value="Cu_Am_ox_TPQ-bd"/>
</dbReference>
<dbReference type="Pfam" id="PF09248">
    <property type="entry name" value="DUF1965"/>
    <property type="match status" value="1"/>
</dbReference>
<dbReference type="PANTHER" id="PTHR10638">
    <property type="entry name" value="COPPER AMINE OXIDASE"/>
    <property type="match status" value="1"/>
</dbReference>
<dbReference type="EMBL" id="KZ613493">
    <property type="protein sequence ID" value="PMD18596.1"/>
    <property type="molecule type" value="Genomic_DNA"/>
</dbReference>
<feature type="domain" description="DUF1965" evidence="12">
    <location>
        <begin position="259"/>
        <end position="315"/>
    </location>
</feature>
<keyword evidence="3 9" id="KW-0479">Metal-binding</keyword>
<evidence type="ECO:0000256" key="8">
    <source>
        <dbReference type="PIRSR" id="PIRSR600269-51"/>
    </source>
</evidence>
<comment type="cofactor">
    <cofactor evidence="1">
        <name>Cu cation</name>
        <dbReference type="ChEBI" id="CHEBI:23378"/>
    </cofactor>
</comment>
<evidence type="ECO:0000313" key="13">
    <source>
        <dbReference type="EMBL" id="PMD18596.1"/>
    </source>
</evidence>
<dbReference type="GO" id="GO:0048038">
    <property type="term" value="F:quinone binding"/>
    <property type="evidence" value="ECO:0007669"/>
    <property type="project" value="InterPro"/>
</dbReference>
<dbReference type="Pfam" id="PF02727">
    <property type="entry name" value="Cu_amine_oxidN2"/>
    <property type="match status" value="1"/>
</dbReference>
<dbReference type="InterPro" id="IPR015800">
    <property type="entry name" value="Cu_amine_oxidase_N2"/>
</dbReference>
<dbReference type="InterPro" id="IPR015798">
    <property type="entry name" value="Cu_amine_oxidase_C"/>
</dbReference>
<name>A0A2J6PXF8_9HELO</name>
<dbReference type="GO" id="GO:0008131">
    <property type="term" value="F:primary methylamine oxidase activity"/>
    <property type="evidence" value="ECO:0007669"/>
    <property type="project" value="InterPro"/>
</dbReference>
<dbReference type="Proteomes" id="UP000235672">
    <property type="component" value="Unassembled WGS sequence"/>
</dbReference>
<proteinExistence type="inferred from homology"/>
<dbReference type="OrthoDB" id="3341590at2759"/>
<dbReference type="GO" id="GO:0005507">
    <property type="term" value="F:copper ion binding"/>
    <property type="evidence" value="ECO:0007669"/>
    <property type="project" value="InterPro"/>
</dbReference>